<evidence type="ECO:0000313" key="1">
    <source>
        <dbReference type="EMBL" id="BFH72531.1"/>
    </source>
</evidence>
<gene>
    <name evidence="1" type="ORF">SJAV_04750</name>
</gene>
<name>A0AAT9GPF9_9CREN</name>
<proteinExistence type="predicted"/>
<dbReference type="Pfam" id="PF04027">
    <property type="entry name" value="DUF371"/>
    <property type="match status" value="1"/>
</dbReference>
<dbReference type="PANTHER" id="PTHR40696:SF1">
    <property type="entry name" value="DUF371 DOMAIN-CONTAINING PROTEIN"/>
    <property type="match status" value="1"/>
</dbReference>
<reference evidence="1" key="1">
    <citation type="submission" date="2024-03" db="EMBL/GenBank/DDBJ databases">
        <title>Complete genome sequence of Sulfurisphaera javensis strain KD-1.</title>
        <authorList>
            <person name="Sakai H."/>
            <person name="Nur N."/>
            <person name="Suwanto A."/>
            <person name="Kurosawa N."/>
        </authorList>
    </citation>
    <scope>NUCLEOTIDE SEQUENCE</scope>
    <source>
        <strain evidence="1">KD-1</strain>
    </source>
</reference>
<dbReference type="RefSeq" id="WP_369610747.1">
    <property type="nucleotide sequence ID" value="NZ_AP031322.1"/>
</dbReference>
<dbReference type="Gene3D" id="2.60.120.630">
    <property type="entry name" value="mth639 domain like"/>
    <property type="match status" value="1"/>
</dbReference>
<organism evidence="1">
    <name type="scientific">Sulfurisphaera javensis</name>
    <dbReference type="NCBI Taxonomy" id="2049879"/>
    <lineage>
        <taxon>Archaea</taxon>
        <taxon>Thermoproteota</taxon>
        <taxon>Thermoprotei</taxon>
        <taxon>Sulfolobales</taxon>
        <taxon>Sulfolobaceae</taxon>
        <taxon>Sulfurisphaera</taxon>
    </lineage>
</organism>
<accession>A0AAT9GPF9</accession>
<dbReference type="AlphaFoldDB" id="A0AAT9GPF9"/>
<dbReference type="EMBL" id="AP031322">
    <property type="protein sequence ID" value="BFH72531.1"/>
    <property type="molecule type" value="Genomic_DNA"/>
</dbReference>
<sequence>MIAIDLIKAYGHPNVRGTHKTTLEITKDDYLTPRGDCIIGIKANKGAFDLSSEVKLMIKSNSYVYVVIKVDNLFDIIHGYGDEKLSLIDENKIILRKSTYISDATIMIKADKSARDIKREILDKMRNEKTELNAFIIASDKSLKDSEILRIVINRYPSIST</sequence>
<dbReference type="InterPro" id="IPR023131">
    <property type="entry name" value="Mth639-like_dom_sf"/>
</dbReference>
<dbReference type="GeneID" id="92353407"/>
<dbReference type="PANTHER" id="PTHR40696">
    <property type="entry name" value="DUF371 FAMILY PROTEIN"/>
    <property type="match status" value="1"/>
</dbReference>
<protein>
    <submittedName>
        <fullName evidence="1">DUF371 domain-containing protein</fullName>
    </submittedName>
</protein>
<dbReference type="KEGG" id="sjv:SJAV_04750"/>
<dbReference type="InterPro" id="IPR007171">
    <property type="entry name" value="DUF371"/>
</dbReference>